<dbReference type="GO" id="GO:0000981">
    <property type="term" value="F:DNA-binding transcription factor activity, RNA polymerase II-specific"/>
    <property type="evidence" value="ECO:0007669"/>
    <property type="project" value="TreeGrafter"/>
</dbReference>
<dbReference type="VEuPathDB" id="FungiDB:CDV56_101449"/>
<sequence>MTFGRPAAIPNSYVKLELPSDYKLTDELPISNSQVDALGLAFFNSTITLYKQMWNTMELLYGQNLGCDSSLSVSQTIAHTFSIEQSVFSWERSLPDTLRLTSCESLRNDRSESATNLQSVTWKLRVILTLRYLNLRVLLHRPVLVKFLDSCSGLQTDAQELKLLQQMGLNSLQICADSAIEIIDLVHHVVSSTGWKQELLGAWWFSLYYTFNAALVIFGTIRVCRDESRTGASMPILVDRAKSYPSRATAALLKLDTGNRMVDRCRLFLERFNSSLSTPEQNPLSSDSTTHFNLSGSGPMAFGGEMDYSPLGMEFGEFMMDGDLLSLMSRPDIPPQADLQ</sequence>
<dbReference type="AlphaFoldDB" id="A0A397G5V1"/>
<keyword evidence="2" id="KW-0238">DNA-binding</keyword>
<evidence type="ECO:0008006" key="7">
    <source>
        <dbReference type="Google" id="ProtNLM"/>
    </source>
</evidence>
<dbReference type="GeneID" id="38123423"/>
<name>A0A397G5V1_ASPTH</name>
<proteinExistence type="predicted"/>
<evidence type="ECO:0000256" key="3">
    <source>
        <dbReference type="ARBA" id="ARBA00023163"/>
    </source>
</evidence>
<evidence type="ECO:0000256" key="2">
    <source>
        <dbReference type="ARBA" id="ARBA00023125"/>
    </source>
</evidence>
<evidence type="ECO:0000313" key="6">
    <source>
        <dbReference type="Proteomes" id="UP000215305"/>
    </source>
</evidence>
<dbReference type="Proteomes" id="UP000215305">
    <property type="component" value="Unassembled WGS sequence"/>
</dbReference>
<dbReference type="PANTHER" id="PTHR47424:SF3">
    <property type="entry name" value="REGULATORY PROTEIN GAL4"/>
    <property type="match status" value="1"/>
</dbReference>
<dbReference type="PANTHER" id="PTHR47424">
    <property type="entry name" value="REGULATORY PROTEIN GAL4"/>
    <property type="match status" value="1"/>
</dbReference>
<dbReference type="GO" id="GO:0000435">
    <property type="term" value="P:positive regulation of transcription from RNA polymerase II promoter by galactose"/>
    <property type="evidence" value="ECO:0007669"/>
    <property type="project" value="TreeGrafter"/>
</dbReference>
<dbReference type="CDD" id="cd12148">
    <property type="entry name" value="fungal_TF_MHR"/>
    <property type="match status" value="1"/>
</dbReference>
<evidence type="ECO:0000256" key="4">
    <source>
        <dbReference type="ARBA" id="ARBA00023242"/>
    </source>
</evidence>
<keyword evidence="6" id="KW-1185">Reference proteome</keyword>
<dbReference type="OrthoDB" id="3364175at2759"/>
<dbReference type="EMBL" id="NKHU02000406">
    <property type="protein sequence ID" value="RHZ43500.1"/>
    <property type="molecule type" value="Genomic_DNA"/>
</dbReference>
<accession>A0A397G5V1</accession>
<reference evidence="5" key="1">
    <citation type="submission" date="2018-08" db="EMBL/GenBank/DDBJ databases">
        <title>Draft genome sequence of azole-resistant Aspergillus thermomutatus (Neosartorya pseudofischeri) strain HMR AF 39, isolated from a human nasal aspirate.</title>
        <authorList>
            <person name="Parent-Michaud M."/>
            <person name="Dufresne P.J."/>
            <person name="Fournier E."/>
            <person name="Martineau C."/>
            <person name="Moreira S."/>
            <person name="Perkins V."/>
            <person name="De Repentigny L."/>
            <person name="Dufresne S.F."/>
        </authorList>
    </citation>
    <scope>NUCLEOTIDE SEQUENCE [LARGE SCALE GENOMIC DNA]</scope>
    <source>
        <strain evidence="5">HMR AF 39</strain>
    </source>
</reference>
<evidence type="ECO:0000256" key="1">
    <source>
        <dbReference type="ARBA" id="ARBA00023015"/>
    </source>
</evidence>
<dbReference type="RefSeq" id="XP_026609841.1">
    <property type="nucleotide sequence ID" value="XM_026755068.1"/>
</dbReference>
<comment type="caution">
    <text evidence="5">The sequence shown here is derived from an EMBL/GenBank/DDBJ whole genome shotgun (WGS) entry which is preliminary data.</text>
</comment>
<evidence type="ECO:0000313" key="5">
    <source>
        <dbReference type="EMBL" id="RHZ43500.1"/>
    </source>
</evidence>
<keyword evidence="3" id="KW-0804">Transcription</keyword>
<dbReference type="InterPro" id="IPR051127">
    <property type="entry name" value="Fungal_SecMet_Regulators"/>
</dbReference>
<keyword evidence="4" id="KW-0539">Nucleus</keyword>
<gene>
    <name evidence="5" type="ORF">CDV56_101449</name>
</gene>
<organism evidence="5 6">
    <name type="scientific">Aspergillus thermomutatus</name>
    <name type="common">Neosartorya pseudofischeri</name>
    <dbReference type="NCBI Taxonomy" id="41047"/>
    <lineage>
        <taxon>Eukaryota</taxon>
        <taxon>Fungi</taxon>
        <taxon>Dikarya</taxon>
        <taxon>Ascomycota</taxon>
        <taxon>Pezizomycotina</taxon>
        <taxon>Eurotiomycetes</taxon>
        <taxon>Eurotiomycetidae</taxon>
        <taxon>Eurotiales</taxon>
        <taxon>Aspergillaceae</taxon>
        <taxon>Aspergillus</taxon>
        <taxon>Aspergillus subgen. Fumigati</taxon>
    </lineage>
</organism>
<protein>
    <recommendedName>
        <fullName evidence="7">Transcription factor domain-containing protein</fullName>
    </recommendedName>
</protein>
<dbReference type="STRING" id="41047.A0A397G5V1"/>
<keyword evidence="1" id="KW-0805">Transcription regulation</keyword>
<dbReference type="GO" id="GO:0000978">
    <property type="term" value="F:RNA polymerase II cis-regulatory region sequence-specific DNA binding"/>
    <property type="evidence" value="ECO:0007669"/>
    <property type="project" value="TreeGrafter"/>
</dbReference>
<dbReference type="GO" id="GO:0005634">
    <property type="term" value="C:nucleus"/>
    <property type="evidence" value="ECO:0007669"/>
    <property type="project" value="TreeGrafter"/>
</dbReference>